<dbReference type="AlphaFoldDB" id="A0A1E5IY35"/>
<sequence length="163" mass="18433">MSAQRYHPLTSIIALSLCCVCVFAADPEQPITETHTLPQNVALDSEGNPIVIPTGDKAALNYHAAPVQSISQPVVTKPLRKSKPKKRSRKQQLASRDSVADNPSCRWLNKRMRHLEKTLKTGNTKQFGYQYDELQARQSEWVCMKCGAEGPNQDDHNRCQYRR</sequence>
<dbReference type="RefSeq" id="WP_028764268.1">
    <property type="nucleotide sequence ID" value="NZ_MCBT01000007.1"/>
</dbReference>
<name>A0A1E5IY35_SHECO</name>
<dbReference type="STRING" id="23.BEL05_08510"/>
<keyword evidence="2" id="KW-0732">Signal</keyword>
<dbReference type="EMBL" id="MCBT01000007">
    <property type="protein sequence ID" value="OEG75465.1"/>
    <property type="molecule type" value="Genomic_DNA"/>
</dbReference>
<dbReference type="Proteomes" id="UP000095230">
    <property type="component" value="Unassembled WGS sequence"/>
</dbReference>
<reference evidence="3 4" key="1">
    <citation type="submission" date="2016-07" db="EMBL/GenBank/DDBJ databases">
        <title>Whole-genome of two Shewanella species isolated from a digestive organ of sea cucumber Apostichopus japonicus Selenka 1867.</title>
        <authorList>
            <person name="Hong H.-H."/>
            <person name="Choi H."/>
            <person name="Cheon S."/>
            <person name="Oh J.-S."/>
            <person name="Lee H.-G."/>
            <person name="Park C."/>
        </authorList>
    </citation>
    <scope>NUCLEOTIDE SEQUENCE [LARGE SCALE GENOMIC DNA]</scope>
    <source>
        <strain evidence="3 4">CSB03KR</strain>
    </source>
</reference>
<feature type="signal peptide" evidence="2">
    <location>
        <begin position="1"/>
        <end position="24"/>
    </location>
</feature>
<gene>
    <name evidence="3" type="ORF">BEL05_08510</name>
</gene>
<evidence type="ECO:0000313" key="4">
    <source>
        <dbReference type="Proteomes" id="UP000095230"/>
    </source>
</evidence>
<feature type="region of interest" description="Disordered" evidence="1">
    <location>
        <begin position="72"/>
        <end position="102"/>
    </location>
</feature>
<organism evidence="3 4">
    <name type="scientific">Shewanella colwelliana</name>
    <name type="common">Alteromonas colwelliana</name>
    <dbReference type="NCBI Taxonomy" id="23"/>
    <lineage>
        <taxon>Bacteria</taxon>
        <taxon>Pseudomonadati</taxon>
        <taxon>Pseudomonadota</taxon>
        <taxon>Gammaproteobacteria</taxon>
        <taxon>Alteromonadales</taxon>
        <taxon>Shewanellaceae</taxon>
        <taxon>Shewanella</taxon>
    </lineage>
</organism>
<protein>
    <submittedName>
        <fullName evidence="3">Uncharacterized protein</fullName>
    </submittedName>
</protein>
<evidence type="ECO:0000256" key="1">
    <source>
        <dbReference type="SAM" id="MobiDB-lite"/>
    </source>
</evidence>
<evidence type="ECO:0000256" key="2">
    <source>
        <dbReference type="SAM" id="SignalP"/>
    </source>
</evidence>
<comment type="caution">
    <text evidence="3">The sequence shown here is derived from an EMBL/GenBank/DDBJ whole genome shotgun (WGS) entry which is preliminary data.</text>
</comment>
<dbReference type="OrthoDB" id="6272327at2"/>
<feature type="chain" id="PRO_5009179435" evidence="2">
    <location>
        <begin position="25"/>
        <end position="163"/>
    </location>
</feature>
<accession>A0A1E5IY35</accession>
<evidence type="ECO:0000313" key="3">
    <source>
        <dbReference type="EMBL" id="OEG75465.1"/>
    </source>
</evidence>
<proteinExistence type="predicted"/>
<feature type="compositionally biased region" description="Basic residues" evidence="1">
    <location>
        <begin position="78"/>
        <end position="90"/>
    </location>
</feature>